<dbReference type="AlphaFoldDB" id="A0A1L3GRU6"/>
<protein>
    <recommendedName>
        <fullName evidence="3">DUF3793 domain-containing protein</fullName>
    </recommendedName>
</protein>
<sequence length="223" mass="25280">MTHAAKQCTQTRRKSRARWLDFSWKFPDERDCLASFLALEAAEVLAGVKPANLVQLRNRRQPCGRNLHQLWKLYSNTLLAGSALKALSLRQKETGDLMLFYTPELLQSHLQHPKTAKFLKQLGYLTPENLQQTLAELQKRFQTEVDMPHEIGLFLGYPLKDVAGFMGCSDKPCTGCRQWRIYGDPAPSLALSDRYAACRRGMASQLRDAGNPIALLQTTSWTQ</sequence>
<name>A0A1L3GRU6_9BACT</name>
<evidence type="ECO:0008006" key="3">
    <source>
        <dbReference type="Google" id="ProtNLM"/>
    </source>
</evidence>
<dbReference type="KEGG" id="pef:A7E78_12905"/>
<proteinExistence type="predicted"/>
<reference evidence="1 2" key="1">
    <citation type="journal article" date="2017" name="Genome Announc.">
        <title>Complete Genome Sequences of Two Acetylene-Fermenting Pelobacter acetylenicus Strains.</title>
        <authorList>
            <person name="Sutton J.M."/>
            <person name="Baesman S.M."/>
            <person name="Fierst J.L."/>
            <person name="Poret-Peterson A.T."/>
            <person name="Oremland R.S."/>
            <person name="Dunlap D.S."/>
            <person name="Akob D.M."/>
        </authorList>
    </citation>
    <scope>NUCLEOTIDE SEQUENCE [LARGE SCALE GENOMIC DNA]</scope>
    <source>
        <strain evidence="1 2">SFB93</strain>
    </source>
</reference>
<accession>A0A1L3GRU6</accession>
<dbReference type="InterPro" id="IPR024523">
    <property type="entry name" value="DUF3793"/>
</dbReference>
<gene>
    <name evidence="1" type="ORF">A7E78_12905</name>
</gene>
<keyword evidence="2" id="KW-1185">Reference proteome</keyword>
<dbReference type="EMBL" id="CP015519">
    <property type="protein sequence ID" value="APG28651.1"/>
    <property type="molecule type" value="Genomic_DNA"/>
</dbReference>
<organism evidence="1 2">
    <name type="scientific">Syntrophotalea acetylenivorans</name>
    <dbReference type="NCBI Taxonomy" id="1842532"/>
    <lineage>
        <taxon>Bacteria</taxon>
        <taxon>Pseudomonadati</taxon>
        <taxon>Thermodesulfobacteriota</taxon>
        <taxon>Desulfuromonadia</taxon>
        <taxon>Desulfuromonadales</taxon>
        <taxon>Syntrophotaleaceae</taxon>
        <taxon>Syntrophotalea</taxon>
    </lineage>
</organism>
<evidence type="ECO:0000313" key="1">
    <source>
        <dbReference type="EMBL" id="APG28651.1"/>
    </source>
</evidence>
<evidence type="ECO:0000313" key="2">
    <source>
        <dbReference type="Proteomes" id="UP000182517"/>
    </source>
</evidence>
<dbReference type="Proteomes" id="UP000182517">
    <property type="component" value="Chromosome"/>
</dbReference>
<dbReference type="STRING" id="1842532.A7E78_12905"/>
<dbReference type="Pfam" id="PF12672">
    <property type="entry name" value="DUF3793"/>
    <property type="match status" value="1"/>
</dbReference>